<evidence type="ECO:0000313" key="2">
    <source>
        <dbReference type="EMBL" id="RYR05489.1"/>
    </source>
</evidence>
<reference evidence="2 3" key="1">
    <citation type="submission" date="2019-01" db="EMBL/GenBank/DDBJ databases">
        <title>Sequencing of cultivated peanut Arachis hypogaea provides insights into genome evolution and oil improvement.</title>
        <authorList>
            <person name="Chen X."/>
        </authorList>
    </citation>
    <scope>NUCLEOTIDE SEQUENCE [LARGE SCALE GENOMIC DNA]</scope>
    <source>
        <strain evidence="3">cv. Fuhuasheng</strain>
        <tissue evidence="2">Leaves</tissue>
    </source>
</reference>
<feature type="region of interest" description="Disordered" evidence="1">
    <location>
        <begin position="139"/>
        <end position="183"/>
    </location>
</feature>
<protein>
    <recommendedName>
        <fullName evidence="4">Protein FAR1-RELATED SEQUENCE</fullName>
    </recommendedName>
</protein>
<evidence type="ECO:0000313" key="3">
    <source>
        <dbReference type="Proteomes" id="UP000289738"/>
    </source>
</evidence>
<name>A0A444YU84_ARAHY</name>
<evidence type="ECO:0000256" key="1">
    <source>
        <dbReference type="SAM" id="MobiDB-lite"/>
    </source>
</evidence>
<dbReference type="Proteomes" id="UP000289738">
    <property type="component" value="Chromosome B06"/>
</dbReference>
<accession>A0A444YU84</accession>
<proteinExistence type="predicted"/>
<organism evidence="2 3">
    <name type="scientific">Arachis hypogaea</name>
    <name type="common">Peanut</name>
    <dbReference type="NCBI Taxonomy" id="3818"/>
    <lineage>
        <taxon>Eukaryota</taxon>
        <taxon>Viridiplantae</taxon>
        <taxon>Streptophyta</taxon>
        <taxon>Embryophyta</taxon>
        <taxon>Tracheophyta</taxon>
        <taxon>Spermatophyta</taxon>
        <taxon>Magnoliopsida</taxon>
        <taxon>eudicotyledons</taxon>
        <taxon>Gunneridae</taxon>
        <taxon>Pentapetalae</taxon>
        <taxon>rosids</taxon>
        <taxon>fabids</taxon>
        <taxon>Fabales</taxon>
        <taxon>Fabaceae</taxon>
        <taxon>Papilionoideae</taxon>
        <taxon>50 kb inversion clade</taxon>
        <taxon>dalbergioids sensu lato</taxon>
        <taxon>Dalbergieae</taxon>
        <taxon>Pterocarpus clade</taxon>
        <taxon>Arachis</taxon>
    </lineage>
</organism>
<keyword evidence="3" id="KW-1185">Reference proteome</keyword>
<sequence length="183" mass="20664">MESFGIPCVHIIRLLIYLQITELPESLILKRWTMKAKEAPIRLEQHGSLVGDGSYESRIAAMNDELEGLPFAACGDLGDFKDVMEWVRNKKAELFAKHEKNREGGSKSAGEKFKTWMDATSKEAGNKKKKRRIWCSRCNSIGHNRGDGGGPEDDDNWSSQTNEEGIEEMDFDVTIGNQKGKYH</sequence>
<dbReference type="AlphaFoldDB" id="A0A444YU84"/>
<comment type="caution">
    <text evidence="2">The sequence shown here is derived from an EMBL/GenBank/DDBJ whole genome shotgun (WGS) entry which is preliminary data.</text>
</comment>
<dbReference type="EMBL" id="SDMP01000016">
    <property type="protein sequence ID" value="RYR05489.1"/>
    <property type="molecule type" value="Genomic_DNA"/>
</dbReference>
<evidence type="ECO:0008006" key="4">
    <source>
        <dbReference type="Google" id="ProtNLM"/>
    </source>
</evidence>
<gene>
    <name evidence="2" type="ORF">Ahy_B06g085355</name>
</gene>